<keyword evidence="3" id="KW-1185">Reference proteome</keyword>
<keyword evidence="1" id="KW-0732">Signal</keyword>
<gene>
    <name evidence="2" type="ORF">K7432_017994</name>
</gene>
<name>A0ABR2VJR1_9FUNG</name>
<sequence>MKLSVAALLATFAMVTLTAQANPVPAEAEVRRSSGTIEARACCQMWGCGPDGNRCCSWSSCN</sequence>
<evidence type="ECO:0000313" key="3">
    <source>
        <dbReference type="Proteomes" id="UP001479436"/>
    </source>
</evidence>
<organism evidence="2 3">
    <name type="scientific">Basidiobolus ranarum</name>
    <dbReference type="NCBI Taxonomy" id="34480"/>
    <lineage>
        <taxon>Eukaryota</taxon>
        <taxon>Fungi</taxon>
        <taxon>Fungi incertae sedis</taxon>
        <taxon>Zoopagomycota</taxon>
        <taxon>Entomophthoromycotina</taxon>
        <taxon>Basidiobolomycetes</taxon>
        <taxon>Basidiobolales</taxon>
        <taxon>Basidiobolaceae</taxon>
        <taxon>Basidiobolus</taxon>
    </lineage>
</organism>
<reference evidence="2 3" key="1">
    <citation type="submission" date="2023-04" db="EMBL/GenBank/DDBJ databases">
        <title>Genome of Basidiobolus ranarum AG-B5.</title>
        <authorList>
            <person name="Stajich J.E."/>
            <person name="Carter-House D."/>
            <person name="Gryganskyi A."/>
        </authorList>
    </citation>
    <scope>NUCLEOTIDE SEQUENCE [LARGE SCALE GENOMIC DNA]</scope>
    <source>
        <strain evidence="2 3">AG-B5</strain>
    </source>
</reference>
<feature type="chain" id="PRO_5046381480" evidence="1">
    <location>
        <begin position="22"/>
        <end position="62"/>
    </location>
</feature>
<proteinExistence type="predicted"/>
<evidence type="ECO:0000256" key="1">
    <source>
        <dbReference type="SAM" id="SignalP"/>
    </source>
</evidence>
<accession>A0ABR2VJR1</accession>
<dbReference type="Proteomes" id="UP001479436">
    <property type="component" value="Unassembled WGS sequence"/>
</dbReference>
<protein>
    <submittedName>
        <fullName evidence="2">Uncharacterized protein</fullName>
    </submittedName>
</protein>
<comment type="caution">
    <text evidence="2">The sequence shown here is derived from an EMBL/GenBank/DDBJ whole genome shotgun (WGS) entry which is preliminary data.</text>
</comment>
<evidence type="ECO:0000313" key="2">
    <source>
        <dbReference type="EMBL" id="KAK9663739.1"/>
    </source>
</evidence>
<feature type="signal peptide" evidence="1">
    <location>
        <begin position="1"/>
        <end position="21"/>
    </location>
</feature>
<dbReference type="EMBL" id="JASJQH010011687">
    <property type="protein sequence ID" value="KAK9663739.1"/>
    <property type="molecule type" value="Genomic_DNA"/>
</dbReference>